<evidence type="ECO:0000313" key="4">
    <source>
        <dbReference type="EMBL" id="EPE26817.1"/>
    </source>
</evidence>
<accession>S3CK00</accession>
<keyword evidence="1" id="KW-0812">Transmembrane</keyword>
<keyword evidence="1" id="KW-1133">Transmembrane helix</keyword>
<dbReference type="SMART" id="SM00321">
    <property type="entry name" value="WSC"/>
    <property type="match status" value="1"/>
</dbReference>
<dbReference type="OrthoDB" id="2019572at2759"/>
<dbReference type="GeneID" id="19461787"/>
<dbReference type="Pfam" id="PF01822">
    <property type="entry name" value="WSC"/>
    <property type="match status" value="1"/>
</dbReference>
<name>S3CK00_GLAL2</name>
<keyword evidence="2" id="KW-0732">Signal</keyword>
<dbReference type="RefSeq" id="XP_008086007.1">
    <property type="nucleotide sequence ID" value="XM_008087816.1"/>
</dbReference>
<evidence type="ECO:0000256" key="2">
    <source>
        <dbReference type="SAM" id="SignalP"/>
    </source>
</evidence>
<dbReference type="AlphaFoldDB" id="S3CK00"/>
<dbReference type="KEGG" id="glz:GLAREA_02731"/>
<reference evidence="4 5" key="1">
    <citation type="journal article" date="2013" name="BMC Genomics">
        <title>Genomics-driven discovery of the pneumocandin biosynthetic gene cluster in the fungus Glarea lozoyensis.</title>
        <authorList>
            <person name="Chen L."/>
            <person name="Yue Q."/>
            <person name="Zhang X."/>
            <person name="Xiang M."/>
            <person name="Wang C."/>
            <person name="Li S."/>
            <person name="Che Y."/>
            <person name="Ortiz-Lopez F.J."/>
            <person name="Bills G.F."/>
            <person name="Liu X."/>
            <person name="An Z."/>
        </authorList>
    </citation>
    <scope>NUCLEOTIDE SEQUENCE [LARGE SCALE GENOMIC DNA]</scope>
    <source>
        <strain evidence="5">ATCC 20868 / MF5171</strain>
    </source>
</reference>
<organism evidence="4 5">
    <name type="scientific">Glarea lozoyensis (strain ATCC 20868 / MF5171)</name>
    <dbReference type="NCBI Taxonomy" id="1116229"/>
    <lineage>
        <taxon>Eukaryota</taxon>
        <taxon>Fungi</taxon>
        <taxon>Dikarya</taxon>
        <taxon>Ascomycota</taxon>
        <taxon>Pezizomycotina</taxon>
        <taxon>Leotiomycetes</taxon>
        <taxon>Helotiales</taxon>
        <taxon>Helotiaceae</taxon>
        <taxon>Glarea</taxon>
    </lineage>
</organism>
<dbReference type="HOGENOM" id="CLU_024893_0_1_1"/>
<feature type="transmembrane region" description="Helical" evidence="1">
    <location>
        <begin position="187"/>
        <end position="211"/>
    </location>
</feature>
<gene>
    <name evidence="4" type="ORF">GLAREA_02731</name>
</gene>
<sequence>MRSNTALVAAGMLAAASTVVAQEFGVDVTKGCYSAVNDYVFNTTYIYNTDGYCQKQCAPLGYNAMATTKGTDCWCGQTIPDPSAKVDDSLCSTKCAGFGDKTCGGAKYFTVYTSGLVDETLVLTAGDAASSTSAKTSSTPSATVSVAPSVVTLGGQTVIVTAGSAVSNTSPASATAVNSGGGGPNKAAIAAGVVVGIVALASIAGGVFIFIRSKKRREVEDEYRRNAAVSSFIANGGKPPMSSGGASSFSDTRLDPVLAQRRISDGSIADNQDYSRRILKVTNA</sequence>
<evidence type="ECO:0000256" key="1">
    <source>
        <dbReference type="SAM" id="Phobius"/>
    </source>
</evidence>
<evidence type="ECO:0000259" key="3">
    <source>
        <dbReference type="PROSITE" id="PS51212"/>
    </source>
</evidence>
<dbReference type="PROSITE" id="PS51212">
    <property type="entry name" value="WSC"/>
    <property type="match status" value="1"/>
</dbReference>
<dbReference type="STRING" id="1116229.S3CK00"/>
<feature type="chain" id="PRO_5004507312" description="WSC domain-containing protein" evidence="2">
    <location>
        <begin position="22"/>
        <end position="284"/>
    </location>
</feature>
<keyword evidence="5" id="KW-1185">Reference proteome</keyword>
<feature type="domain" description="WSC" evidence="3">
    <location>
        <begin position="26"/>
        <end position="115"/>
    </location>
</feature>
<dbReference type="OMA" id="MTSIGCF"/>
<dbReference type="InterPro" id="IPR002889">
    <property type="entry name" value="WSC_carb-bd"/>
</dbReference>
<feature type="signal peptide" evidence="2">
    <location>
        <begin position="1"/>
        <end position="21"/>
    </location>
</feature>
<keyword evidence="1" id="KW-0472">Membrane</keyword>
<proteinExistence type="predicted"/>
<dbReference type="eggNOG" id="KOG4157">
    <property type="taxonomic scope" value="Eukaryota"/>
</dbReference>
<evidence type="ECO:0000313" key="5">
    <source>
        <dbReference type="Proteomes" id="UP000016922"/>
    </source>
</evidence>
<dbReference type="EMBL" id="KE145370">
    <property type="protein sequence ID" value="EPE26817.1"/>
    <property type="molecule type" value="Genomic_DNA"/>
</dbReference>
<dbReference type="Proteomes" id="UP000016922">
    <property type="component" value="Unassembled WGS sequence"/>
</dbReference>
<protein>
    <recommendedName>
        <fullName evidence="3">WSC domain-containing protein</fullName>
    </recommendedName>
</protein>